<organism evidence="2 3">
    <name type="scientific">Lasiosphaeria ovina</name>
    <dbReference type="NCBI Taxonomy" id="92902"/>
    <lineage>
        <taxon>Eukaryota</taxon>
        <taxon>Fungi</taxon>
        <taxon>Dikarya</taxon>
        <taxon>Ascomycota</taxon>
        <taxon>Pezizomycotina</taxon>
        <taxon>Sordariomycetes</taxon>
        <taxon>Sordariomycetidae</taxon>
        <taxon>Sordariales</taxon>
        <taxon>Lasiosphaeriaceae</taxon>
        <taxon>Lasiosphaeria</taxon>
    </lineage>
</organism>
<feature type="transmembrane region" description="Helical" evidence="1">
    <location>
        <begin position="66"/>
        <end position="87"/>
    </location>
</feature>
<keyword evidence="1" id="KW-0472">Membrane</keyword>
<keyword evidence="1" id="KW-0812">Transmembrane</keyword>
<reference evidence="2" key="1">
    <citation type="journal article" date="2023" name="Mol. Phylogenet. Evol.">
        <title>Genome-scale phylogeny and comparative genomics of the fungal order Sordariales.</title>
        <authorList>
            <person name="Hensen N."/>
            <person name="Bonometti L."/>
            <person name="Westerberg I."/>
            <person name="Brannstrom I.O."/>
            <person name="Guillou S."/>
            <person name="Cros-Aarteil S."/>
            <person name="Calhoun S."/>
            <person name="Haridas S."/>
            <person name="Kuo A."/>
            <person name="Mondo S."/>
            <person name="Pangilinan J."/>
            <person name="Riley R."/>
            <person name="LaButti K."/>
            <person name="Andreopoulos B."/>
            <person name="Lipzen A."/>
            <person name="Chen C."/>
            <person name="Yan M."/>
            <person name="Daum C."/>
            <person name="Ng V."/>
            <person name="Clum A."/>
            <person name="Steindorff A."/>
            <person name="Ohm R.A."/>
            <person name="Martin F."/>
            <person name="Silar P."/>
            <person name="Natvig D.O."/>
            <person name="Lalanne C."/>
            <person name="Gautier V."/>
            <person name="Ament-Velasquez S.L."/>
            <person name="Kruys A."/>
            <person name="Hutchinson M.I."/>
            <person name="Powell A.J."/>
            <person name="Barry K."/>
            <person name="Miller A.N."/>
            <person name="Grigoriev I.V."/>
            <person name="Debuchy R."/>
            <person name="Gladieux P."/>
            <person name="Hiltunen Thoren M."/>
            <person name="Johannesson H."/>
        </authorList>
    </citation>
    <scope>NUCLEOTIDE SEQUENCE</scope>
    <source>
        <strain evidence="2">CBS 958.72</strain>
    </source>
</reference>
<evidence type="ECO:0000313" key="3">
    <source>
        <dbReference type="Proteomes" id="UP001287356"/>
    </source>
</evidence>
<dbReference type="EMBL" id="JAULSN010000007">
    <property type="protein sequence ID" value="KAK3366628.1"/>
    <property type="molecule type" value="Genomic_DNA"/>
</dbReference>
<accession>A0AAE0N1G1</accession>
<evidence type="ECO:0000313" key="2">
    <source>
        <dbReference type="EMBL" id="KAK3366628.1"/>
    </source>
</evidence>
<reference evidence="2" key="2">
    <citation type="submission" date="2023-06" db="EMBL/GenBank/DDBJ databases">
        <authorList>
            <consortium name="Lawrence Berkeley National Laboratory"/>
            <person name="Haridas S."/>
            <person name="Hensen N."/>
            <person name="Bonometti L."/>
            <person name="Westerberg I."/>
            <person name="Brannstrom I.O."/>
            <person name="Guillou S."/>
            <person name="Cros-Aarteil S."/>
            <person name="Calhoun S."/>
            <person name="Kuo A."/>
            <person name="Mondo S."/>
            <person name="Pangilinan J."/>
            <person name="Riley R."/>
            <person name="Labutti K."/>
            <person name="Andreopoulos B."/>
            <person name="Lipzen A."/>
            <person name="Chen C."/>
            <person name="Yanf M."/>
            <person name="Daum C."/>
            <person name="Ng V."/>
            <person name="Clum A."/>
            <person name="Steindorff A."/>
            <person name="Ohm R."/>
            <person name="Martin F."/>
            <person name="Silar P."/>
            <person name="Natvig D."/>
            <person name="Lalanne C."/>
            <person name="Gautier V."/>
            <person name="Ament-Velasquez S.L."/>
            <person name="Kruys A."/>
            <person name="Hutchinson M.I."/>
            <person name="Powell A.J."/>
            <person name="Barry K."/>
            <person name="Miller A.N."/>
            <person name="Grigoriev I.V."/>
            <person name="Debuchy R."/>
            <person name="Gladieux P."/>
            <person name="Thoren M.H."/>
            <person name="Johannesson H."/>
        </authorList>
    </citation>
    <scope>NUCLEOTIDE SEQUENCE</scope>
    <source>
        <strain evidence="2">CBS 958.72</strain>
    </source>
</reference>
<keyword evidence="1" id="KW-1133">Transmembrane helix</keyword>
<gene>
    <name evidence="2" type="ORF">B0T24DRAFT_708848</name>
</gene>
<protein>
    <submittedName>
        <fullName evidence="2">Uncharacterized protein</fullName>
    </submittedName>
</protein>
<comment type="caution">
    <text evidence="2">The sequence shown here is derived from an EMBL/GenBank/DDBJ whole genome shotgun (WGS) entry which is preliminary data.</text>
</comment>
<dbReference type="AlphaFoldDB" id="A0AAE0N1G1"/>
<evidence type="ECO:0000256" key="1">
    <source>
        <dbReference type="SAM" id="Phobius"/>
    </source>
</evidence>
<name>A0AAE0N1G1_9PEZI</name>
<keyword evidence="3" id="KW-1185">Reference proteome</keyword>
<sequence>MRDMCTKPWREHLFFDYLESPPIRSNYSPRVDFPYLGDKLLRLQAYMETQSPNDFRTLIFDRRDPLRFWTFVLAIGIGGVALVIGLIQTGLTAAQLVPSPESPTPAGDLVVRRCVVA</sequence>
<proteinExistence type="predicted"/>
<dbReference type="Proteomes" id="UP001287356">
    <property type="component" value="Unassembled WGS sequence"/>
</dbReference>